<dbReference type="RefSeq" id="WP_149326914.1">
    <property type="nucleotide sequence ID" value="NZ_VTPY01000001.1"/>
</dbReference>
<dbReference type="Proteomes" id="UP000486760">
    <property type="component" value="Unassembled WGS sequence"/>
</dbReference>
<keyword evidence="3" id="KW-1185">Reference proteome</keyword>
<evidence type="ECO:0000256" key="1">
    <source>
        <dbReference type="ARBA" id="ARBA00006532"/>
    </source>
</evidence>
<protein>
    <submittedName>
        <fullName evidence="2">[NiFe]-hydrogenase assembly chaperone HybE</fullName>
    </submittedName>
</protein>
<sequence length="147" mass="16243">MQALRPEQYQRLQEMAQAWERRQTPGLEASSRANPRLGVDALCFQTHIPAEEPAGRALLVGALISPVSLSLVVLPAESGVPAPPAGERRAFALPSGRYPFIAEVLEPDLWLWRCELLDDLSDLATREEGSRLAQRLMDKVMTPVEAD</sequence>
<comment type="caution">
    <text evidence="2">The sequence shown here is derived from an EMBL/GenBank/DDBJ whole genome shotgun (WGS) entry which is preliminary data.</text>
</comment>
<dbReference type="Gene3D" id="3.30.1460.40">
    <property type="entry name" value="[NiFe]-hydrogenase assembly chaperone, HybE"/>
    <property type="match status" value="1"/>
</dbReference>
<name>A0A7V7G4N7_9GAMM</name>
<proteinExistence type="inferred from homology"/>
<organism evidence="2 3">
    <name type="scientific">Billgrantia pellis</name>
    <dbReference type="NCBI Taxonomy" id="2606936"/>
    <lineage>
        <taxon>Bacteria</taxon>
        <taxon>Pseudomonadati</taxon>
        <taxon>Pseudomonadota</taxon>
        <taxon>Gammaproteobacteria</taxon>
        <taxon>Oceanospirillales</taxon>
        <taxon>Halomonadaceae</taxon>
        <taxon>Billgrantia</taxon>
    </lineage>
</organism>
<dbReference type="InterPro" id="IPR038530">
    <property type="entry name" value="NiFe-hyd_HybE_sf"/>
</dbReference>
<evidence type="ECO:0000313" key="3">
    <source>
        <dbReference type="Proteomes" id="UP000486760"/>
    </source>
</evidence>
<reference evidence="2 3" key="1">
    <citation type="submission" date="2019-08" db="EMBL/GenBank/DDBJ databases">
        <title>Bioinformatics analysis of the strain L3 and L5.</title>
        <authorList>
            <person name="Li X."/>
        </authorList>
    </citation>
    <scope>NUCLEOTIDE SEQUENCE [LARGE SCALE GENOMIC DNA]</scope>
    <source>
        <strain evidence="2 3">L5</strain>
    </source>
</reference>
<accession>A0A7V7G4N7</accession>
<dbReference type="EMBL" id="VTPY01000001">
    <property type="protein sequence ID" value="KAA0014707.1"/>
    <property type="molecule type" value="Genomic_DNA"/>
</dbReference>
<evidence type="ECO:0000313" key="2">
    <source>
        <dbReference type="EMBL" id="KAA0014707.1"/>
    </source>
</evidence>
<gene>
    <name evidence="2" type="primary">hybE</name>
    <name evidence="2" type="ORF">F0A17_03435</name>
</gene>
<comment type="similarity">
    <text evidence="1">Belongs to the HupJ family.</text>
</comment>
<dbReference type="AlphaFoldDB" id="A0A7V7G4N7"/>
<dbReference type="Pfam" id="PF11939">
    <property type="entry name" value="NiFe-hyd_HybE"/>
    <property type="match status" value="1"/>
</dbReference>
<dbReference type="InterPro" id="IPR023994">
    <property type="entry name" value="NiFe-hyd_HybE"/>
</dbReference>